<evidence type="ECO:0000313" key="2">
    <source>
        <dbReference type="Proteomes" id="UP000053558"/>
    </source>
</evidence>
<accession>A0A5M3MM95</accession>
<comment type="caution">
    <text evidence="1">The sequence shown here is derived from an EMBL/GenBank/DDBJ whole genome shotgun (WGS) entry which is preliminary data.</text>
</comment>
<sequence length="277" mass="30886">MFFLLEFVSVTSELTFGITIMLPIAQQYAVIQAKLWRTQPVENIFFPTSAGTVEAAAVRFLTDQVYHADDILRLAYGTSSLKYFLTSHGISHNVYAPLTTRWWAREDDESVEGSFALTDSADVMLLHTFSAHGFIGRTFTHALDEMHTMLHYNTPHSYFKWTTSAEARVANTLSLTVSSLFLDYSAALESANITLPALRALKHQQEIIAASPASSSNKGHLLKKLSDKIKNRFPFGVSQSADQNDFKEGLEVIIGNMDNLASYLGWAVDYLVDGRAF</sequence>
<organism evidence="1 2">
    <name type="scientific">Coniophora puteana (strain RWD-64-598)</name>
    <name type="common">Brown rot fungus</name>
    <dbReference type="NCBI Taxonomy" id="741705"/>
    <lineage>
        <taxon>Eukaryota</taxon>
        <taxon>Fungi</taxon>
        <taxon>Dikarya</taxon>
        <taxon>Basidiomycota</taxon>
        <taxon>Agaricomycotina</taxon>
        <taxon>Agaricomycetes</taxon>
        <taxon>Agaricomycetidae</taxon>
        <taxon>Boletales</taxon>
        <taxon>Coniophorineae</taxon>
        <taxon>Coniophoraceae</taxon>
        <taxon>Coniophora</taxon>
    </lineage>
</organism>
<dbReference type="EMBL" id="JH711579">
    <property type="protein sequence ID" value="EIW80309.1"/>
    <property type="molecule type" value="Genomic_DNA"/>
</dbReference>
<keyword evidence="2" id="KW-1185">Reference proteome</keyword>
<name>A0A5M3MM95_CONPW</name>
<proteinExistence type="predicted"/>
<dbReference type="Proteomes" id="UP000053558">
    <property type="component" value="Unassembled WGS sequence"/>
</dbReference>
<dbReference type="RefSeq" id="XP_007769289.1">
    <property type="nucleotide sequence ID" value="XM_007771099.1"/>
</dbReference>
<dbReference type="GeneID" id="19203252"/>
<protein>
    <submittedName>
        <fullName evidence="1">Uncharacterized protein</fullName>
    </submittedName>
</protein>
<gene>
    <name evidence="1" type="ORF">CONPUDRAFT_154347</name>
</gene>
<evidence type="ECO:0000313" key="1">
    <source>
        <dbReference type="EMBL" id="EIW80309.1"/>
    </source>
</evidence>
<dbReference type="KEGG" id="cput:CONPUDRAFT_154347"/>
<dbReference type="AlphaFoldDB" id="A0A5M3MM95"/>
<dbReference type="OrthoDB" id="2627665at2759"/>
<reference evidence="2" key="1">
    <citation type="journal article" date="2012" name="Science">
        <title>The Paleozoic origin of enzymatic lignin decomposition reconstructed from 31 fungal genomes.</title>
        <authorList>
            <person name="Floudas D."/>
            <person name="Binder M."/>
            <person name="Riley R."/>
            <person name="Barry K."/>
            <person name="Blanchette R.A."/>
            <person name="Henrissat B."/>
            <person name="Martinez A.T."/>
            <person name="Otillar R."/>
            <person name="Spatafora J.W."/>
            <person name="Yadav J.S."/>
            <person name="Aerts A."/>
            <person name="Benoit I."/>
            <person name="Boyd A."/>
            <person name="Carlson A."/>
            <person name="Copeland A."/>
            <person name="Coutinho P.M."/>
            <person name="de Vries R.P."/>
            <person name="Ferreira P."/>
            <person name="Findley K."/>
            <person name="Foster B."/>
            <person name="Gaskell J."/>
            <person name="Glotzer D."/>
            <person name="Gorecki P."/>
            <person name="Heitman J."/>
            <person name="Hesse C."/>
            <person name="Hori C."/>
            <person name="Igarashi K."/>
            <person name="Jurgens J.A."/>
            <person name="Kallen N."/>
            <person name="Kersten P."/>
            <person name="Kohler A."/>
            <person name="Kuees U."/>
            <person name="Kumar T.K.A."/>
            <person name="Kuo A."/>
            <person name="LaButti K."/>
            <person name="Larrondo L.F."/>
            <person name="Lindquist E."/>
            <person name="Ling A."/>
            <person name="Lombard V."/>
            <person name="Lucas S."/>
            <person name="Lundell T."/>
            <person name="Martin R."/>
            <person name="McLaughlin D.J."/>
            <person name="Morgenstern I."/>
            <person name="Morin E."/>
            <person name="Murat C."/>
            <person name="Nagy L.G."/>
            <person name="Nolan M."/>
            <person name="Ohm R.A."/>
            <person name="Patyshakuliyeva A."/>
            <person name="Rokas A."/>
            <person name="Ruiz-Duenas F.J."/>
            <person name="Sabat G."/>
            <person name="Salamov A."/>
            <person name="Samejima M."/>
            <person name="Schmutz J."/>
            <person name="Slot J.C."/>
            <person name="St John F."/>
            <person name="Stenlid J."/>
            <person name="Sun H."/>
            <person name="Sun S."/>
            <person name="Syed K."/>
            <person name="Tsang A."/>
            <person name="Wiebenga A."/>
            <person name="Young D."/>
            <person name="Pisabarro A."/>
            <person name="Eastwood D.C."/>
            <person name="Martin F."/>
            <person name="Cullen D."/>
            <person name="Grigoriev I.V."/>
            <person name="Hibbett D.S."/>
        </authorList>
    </citation>
    <scope>NUCLEOTIDE SEQUENCE [LARGE SCALE GENOMIC DNA]</scope>
    <source>
        <strain evidence="2">RWD-64-598 SS2</strain>
    </source>
</reference>